<evidence type="ECO:0000256" key="1">
    <source>
        <dbReference type="SAM" id="Phobius"/>
    </source>
</evidence>
<keyword evidence="1" id="KW-0472">Membrane</keyword>
<evidence type="ECO:0000313" key="3">
    <source>
        <dbReference type="Proteomes" id="UP001225378"/>
    </source>
</evidence>
<keyword evidence="1" id="KW-1133">Transmembrane helix</keyword>
<reference evidence="2 3" key="1">
    <citation type="journal article" date="2024" name="Microbiology">
        <title>Methylomarinum rosea sp. nov., a novel halophilic methanotrophic bacterium from the hypersaline Lake Elton.</title>
        <authorList>
            <person name="Suleimanov R.Z."/>
            <person name="Oshkin I.Y."/>
            <person name="Danilova O.V."/>
            <person name="Suzina N.E."/>
            <person name="Dedysh S.N."/>
        </authorList>
    </citation>
    <scope>NUCLEOTIDE SEQUENCE [LARGE SCALE GENOMIC DNA]</scope>
    <source>
        <strain evidence="2 3">Ch1-1</strain>
    </source>
</reference>
<protein>
    <submittedName>
        <fullName evidence="2">Uncharacterized protein</fullName>
    </submittedName>
</protein>
<dbReference type="Proteomes" id="UP001225378">
    <property type="component" value="Chromosome"/>
</dbReference>
<proteinExistence type="predicted"/>
<dbReference type="KEGG" id="mech:Q9L42_007655"/>
<dbReference type="RefSeq" id="WP_349432517.1">
    <property type="nucleotide sequence ID" value="NZ_CP157743.1"/>
</dbReference>
<organism evidence="2 3">
    <name type="scientific">Methylomarinum roseum</name>
    <dbReference type="NCBI Taxonomy" id="3067653"/>
    <lineage>
        <taxon>Bacteria</taxon>
        <taxon>Pseudomonadati</taxon>
        <taxon>Pseudomonadota</taxon>
        <taxon>Gammaproteobacteria</taxon>
        <taxon>Methylococcales</taxon>
        <taxon>Methylococcaceae</taxon>
        <taxon>Methylomarinum</taxon>
    </lineage>
</organism>
<gene>
    <name evidence="2" type="ORF">Q9L42_007655</name>
</gene>
<sequence>MSREIYGNDTNNARLSSPHFNFGNCSPHLSNAAGHVGWISLKGASTKDADPMDALRLSTLRMGGVVTNFGNDVLAVLIKSMMASLCGAIGSFYLSFDHD</sequence>
<name>A0AAU7NYG0_9GAMM</name>
<dbReference type="EMBL" id="CP157743">
    <property type="protein sequence ID" value="XBS21990.1"/>
    <property type="molecule type" value="Genomic_DNA"/>
</dbReference>
<accession>A0AAU7NYG0</accession>
<feature type="transmembrane region" description="Helical" evidence="1">
    <location>
        <begin position="73"/>
        <end position="96"/>
    </location>
</feature>
<evidence type="ECO:0000313" key="2">
    <source>
        <dbReference type="EMBL" id="XBS21990.1"/>
    </source>
</evidence>
<keyword evidence="3" id="KW-1185">Reference proteome</keyword>
<dbReference type="AlphaFoldDB" id="A0AAU7NYG0"/>
<keyword evidence="1" id="KW-0812">Transmembrane</keyword>